<dbReference type="GO" id="GO:0016747">
    <property type="term" value="F:acyltransferase activity, transferring groups other than amino-acyl groups"/>
    <property type="evidence" value="ECO:0007669"/>
    <property type="project" value="InterPro"/>
</dbReference>
<proteinExistence type="predicted"/>
<dbReference type="CDD" id="cd04301">
    <property type="entry name" value="NAT_SF"/>
    <property type="match status" value="1"/>
</dbReference>
<dbReference type="OrthoDB" id="10301397at2759"/>
<protein>
    <recommendedName>
        <fullName evidence="1">N-acetyltransferase domain-containing protein</fullName>
    </recommendedName>
</protein>
<accession>A0A1Y2AMW1</accession>
<name>A0A1Y2AMW1_9FUNG</name>
<dbReference type="InterPro" id="IPR000182">
    <property type="entry name" value="GNAT_dom"/>
</dbReference>
<dbReference type="Gene3D" id="3.40.630.30">
    <property type="match status" value="1"/>
</dbReference>
<dbReference type="Pfam" id="PF00583">
    <property type="entry name" value="Acetyltransf_1"/>
    <property type="match status" value="1"/>
</dbReference>
<gene>
    <name evidence="2" type="ORF">BCR33DRAFT_860633</name>
</gene>
<organism evidence="2 3">
    <name type="scientific">Rhizoclosmatium globosum</name>
    <dbReference type="NCBI Taxonomy" id="329046"/>
    <lineage>
        <taxon>Eukaryota</taxon>
        <taxon>Fungi</taxon>
        <taxon>Fungi incertae sedis</taxon>
        <taxon>Chytridiomycota</taxon>
        <taxon>Chytridiomycota incertae sedis</taxon>
        <taxon>Chytridiomycetes</taxon>
        <taxon>Chytridiales</taxon>
        <taxon>Chytriomycetaceae</taxon>
        <taxon>Rhizoclosmatium</taxon>
    </lineage>
</organism>
<feature type="domain" description="N-acetyltransferase" evidence="1">
    <location>
        <begin position="127"/>
        <end position="271"/>
    </location>
</feature>
<evidence type="ECO:0000313" key="2">
    <source>
        <dbReference type="EMBL" id="ORY23899.1"/>
    </source>
</evidence>
<dbReference type="AlphaFoldDB" id="A0A1Y2AMW1"/>
<dbReference type="InterPro" id="IPR016181">
    <property type="entry name" value="Acyl_CoA_acyltransferase"/>
</dbReference>
<evidence type="ECO:0000259" key="1">
    <source>
        <dbReference type="PROSITE" id="PS51186"/>
    </source>
</evidence>
<keyword evidence="3" id="KW-1185">Reference proteome</keyword>
<dbReference type="Proteomes" id="UP000193642">
    <property type="component" value="Unassembled WGS sequence"/>
</dbReference>
<dbReference type="EMBL" id="MCGO01000154">
    <property type="protein sequence ID" value="ORY23899.1"/>
    <property type="molecule type" value="Genomic_DNA"/>
</dbReference>
<comment type="caution">
    <text evidence="2">The sequence shown here is derived from an EMBL/GenBank/DDBJ whole genome shotgun (WGS) entry which is preliminary data.</text>
</comment>
<sequence length="271" mass="29332">MTTYTAQELSDLETCSANCFSIYAKATIGSPSDPIYGMKVGSGKTFLFHTDPSTSPSTLLSEYTSNSPAIAWWIGPSTSSNPTHLESLKSTLTSSGFTLQQDNASKMQIMALKLPSNLYTLSIKESITHEDLRTKVHTEVLAFCDGEFDEDTFETDLKGYASKPFGPGKQWRHYTASFTNTDGSVEHVATASLSIHGSAAFVSAVGVVPSARGKGIAKALTRFCMNVAMKESHGVTVVGLRPEDEHVVGLYAKMGYEPVFVTDVMVWKKGE</sequence>
<dbReference type="PROSITE" id="PS51186">
    <property type="entry name" value="GNAT"/>
    <property type="match status" value="1"/>
</dbReference>
<dbReference type="SUPFAM" id="SSF55729">
    <property type="entry name" value="Acyl-CoA N-acyltransferases (Nat)"/>
    <property type="match status" value="1"/>
</dbReference>
<evidence type="ECO:0000313" key="3">
    <source>
        <dbReference type="Proteomes" id="UP000193642"/>
    </source>
</evidence>
<reference evidence="2 3" key="1">
    <citation type="submission" date="2016-07" db="EMBL/GenBank/DDBJ databases">
        <title>Pervasive Adenine N6-methylation of Active Genes in Fungi.</title>
        <authorList>
            <consortium name="DOE Joint Genome Institute"/>
            <person name="Mondo S.J."/>
            <person name="Dannebaum R.O."/>
            <person name="Kuo R.C."/>
            <person name="Labutti K."/>
            <person name="Haridas S."/>
            <person name="Kuo A."/>
            <person name="Salamov A."/>
            <person name="Ahrendt S.R."/>
            <person name="Lipzen A."/>
            <person name="Sullivan W."/>
            <person name="Andreopoulos W.B."/>
            <person name="Clum A."/>
            <person name="Lindquist E."/>
            <person name="Daum C."/>
            <person name="Ramamoorthy G.K."/>
            <person name="Gryganskyi A."/>
            <person name="Culley D."/>
            <person name="Magnuson J.K."/>
            <person name="James T.Y."/>
            <person name="O'Malley M.A."/>
            <person name="Stajich J.E."/>
            <person name="Spatafora J.W."/>
            <person name="Visel A."/>
            <person name="Grigoriev I.V."/>
        </authorList>
    </citation>
    <scope>NUCLEOTIDE SEQUENCE [LARGE SCALE GENOMIC DNA]</scope>
    <source>
        <strain evidence="2 3">JEL800</strain>
    </source>
</reference>